<proteinExistence type="inferred from homology"/>
<dbReference type="NCBIfam" id="TIGR01241">
    <property type="entry name" value="FtsH_fam"/>
    <property type="match status" value="1"/>
</dbReference>
<dbReference type="GO" id="GO:0006508">
    <property type="term" value="P:proteolysis"/>
    <property type="evidence" value="ECO:0007669"/>
    <property type="project" value="UniProtKB-KW"/>
</dbReference>
<dbReference type="InterPro" id="IPR005936">
    <property type="entry name" value="FtsH"/>
</dbReference>
<dbReference type="InterPro" id="IPR027417">
    <property type="entry name" value="P-loop_NTPase"/>
</dbReference>
<dbReference type="FunFam" id="1.20.58.760:FF:000001">
    <property type="entry name" value="ATP-dependent zinc metalloprotease FtsH"/>
    <property type="match status" value="1"/>
</dbReference>
<keyword evidence="20" id="KW-0132">Cell division</keyword>
<keyword evidence="5 15" id="KW-0812">Transmembrane</keyword>
<dbReference type="GO" id="GO:0030163">
    <property type="term" value="P:protein catabolic process"/>
    <property type="evidence" value="ECO:0007669"/>
    <property type="project" value="UniProtKB-UniRule"/>
</dbReference>
<evidence type="ECO:0000256" key="5">
    <source>
        <dbReference type="ARBA" id="ARBA00022692"/>
    </source>
</evidence>
<dbReference type="GO" id="GO:0004222">
    <property type="term" value="F:metalloendopeptidase activity"/>
    <property type="evidence" value="ECO:0007669"/>
    <property type="project" value="InterPro"/>
</dbReference>
<keyword evidence="10 15" id="KW-0067">ATP-binding</keyword>
<keyword evidence="7 15" id="KW-0547">Nucleotide-binding</keyword>
<dbReference type="EMBL" id="PCVN01000080">
    <property type="protein sequence ID" value="PIQ74265.1"/>
    <property type="molecule type" value="Genomic_DNA"/>
</dbReference>
<keyword evidence="11 15" id="KW-1133">Transmembrane helix</keyword>
<dbReference type="Pfam" id="PF01434">
    <property type="entry name" value="Peptidase_M41"/>
    <property type="match status" value="1"/>
</dbReference>
<feature type="active site" evidence="15">
    <location>
        <position position="430"/>
    </location>
</feature>
<keyword evidence="12 15" id="KW-0482">Metalloprotease</keyword>
<dbReference type="Gene3D" id="1.20.58.760">
    <property type="entry name" value="Peptidase M41"/>
    <property type="match status" value="1"/>
</dbReference>
<dbReference type="InterPro" id="IPR041569">
    <property type="entry name" value="AAA_lid_3"/>
</dbReference>
<accession>A0A2H0KSL2</accession>
<reference evidence="20 21" key="1">
    <citation type="submission" date="2017-09" db="EMBL/GenBank/DDBJ databases">
        <title>Depth-based differentiation of microbial function through sediment-hosted aquifers and enrichment of novel symbionts in the deep terrestrial subsurface.</title>
        <authorList>
            <person name="Probst A.J."/>
            <person name="Ladd B."/>
            <person name="Jarett J.K."/>
            <person name="Geller-Mcgrath D.E."/>
            <person name="Sieber C.M."/>
            <person name="Emerson J.B."/>
            <person name="Anantharaman K."/>
            <person name="Thomas B.C."/>
            <person name="Malmstrom R."/>
            <person name="Stieglmeier M."/>
            <person name="Klingl A."/>
            <person name="Woyke T."/>
            <person name="Ryan C.M."/>
            <person name="Banfield J.F."/>
        </authorList>
    </citation>
    <scope>NUCLEOTIDE SEQUENCE [LARGE SCALE GENOMIC DNA]</scope>
    <source>
        <strain evidence="20">CG11_big_fil_rev_8_21_14_0_20_44_10</strain>
    </source>
</reference>
<dbReference type="GO" id="GO:0005886">
    <property type="term" value="C:plasma membrane"/>
    <property type="evidence" value="ECO:0007669"/>
    <property type="project" value="UniProtKB-SubCell"/>
</dbReference>
<dbReference type="GO" id="GO:0005524">
    <property type="term" value="F:ATP binding"/>
    <property type="evidence" value="ECO:0007669"/>
    <property type="project" value="UniProtKB-UniRule"/>
</dbReference>
<comment type="function">
    <text evidence="15">Acts as a processive, ATP-dependent zinc metallopeptidase for both cytoplasmic and membrane proteins. Plays a role in the quality control of integral membrane proteins.</text>
</comment>
<feature type="transmembrane region" description="Helical" evidence="15">
    <location>
        <begin position="9"/>
        <end position="27"/>
    </location>
</feature>
<evidence type="ECO:0000256" key="2">
    <source>
        <dbReference type="ARBA" id="ARBA00010044"/>
    </source>
</evidence>
<dbReference type="InterPro" id="IPR003593">
    <property type="entry name" value="AAA+_ATPase"/>
</dbReference>
<feature type="transmembrane region" description="Helical" evidence="15">
    <location>
        <begin position="109"/>
        <end position="132"/>
    </location>
</feature>
<comment type="similarity">
    <text evidence="14 15">In the central section; belongs to the AAA ATPase family.</text>
</comment>
<evidence type="ECO:0000256" key="10">
    <source>
        <dbReference type="ARBA" id="ARBA00022840"/>
    </source>
</evidence>
<dbReference type="SUPFAM" id="SSF140990">
    <property type="entry name" value="FtsH protease domain-like"/>
    <property type="match status" value="1"/>
</dbReference>
<evidence type="ECO:0000256" key="16">
    <source>
        <dbReference type="RuleBase" id="RU003651"/>
    </source>
</evidence>
<keyword evidence="20" id="KW-0131">Cell cycle</keyword>
<evidence type="ECO:0000259" key="19">
    <source>
        <dbReference type="SMART" id="SM00382"/>
    </source>
</evidence>
<feature type="domain" description="AAA+ ATPase" evidence="19">
    <location>
        <begin position="199"/>
        <end position="338"/>
    </location>
</feature>
<evidence type="ECO:0000256" key="11">
    <source>
        <dbReference type="ARBA" id="ARBA00022989"/>
    </source>
</evidence>
<keyword evidence="9 15" id="KW-0862">Zinc</keyword>
<dbReference type="Gene3D" id="1.10.8.60">
    <property type="match status" value="1"/>
</dbReference>
<dbReference type="Pfam" id="PF00004">
    <property type="entry name" value="AAA"/>
    <property type="match status" value="1"/>
</dbReference>
<evidence type="ECO:0000256" key="14">
    <source>
        <dbReference type="ARBA" id="ARBA00061570"/>
    </source>
</evidence>
<dbReference type="CDD" id="cd19501">
    <property type="entry name" value="RecA-like_FtsH"/>
    <property type="match status" value="1"/>
</dbReference>
<evidence type="ECO:0000256" key="8">
    <source>
        <dbReference type="ARBA" id="ARBA00022801"/>
    </source>
</evidence>
<comment type="similarity">
    <text evidence="2 15">In the C-terminal section; belongs to the peptidase M41 family.</text>
</comment>
<keyword evidence="4 15" id="KW-0645">Protease</keyword>
<dbReference type="InterPro" id="IPR003960">
    <property type="entry name" value="ATPase_AAA_CS"/>
</dbReference>
<comment type="cofactor">
    <cofactor evidence="15">
        <name>Zn(2+)</name>
        <dbReference type="ChEBI" id="CHEBI:29105"/>
    </cofactor>
    <text evidence="15">Binds 1 zinc ion per subunit.</text>
</comment>
<dbReference type="InterPro" id="IPR003959">
    <property type="entry name" value="ATPase_AAA_core"/>
</dbReference>
<evidence type="ECO:0000256" key="18">
    <source>
        <dbReference type="SAM" id="MobiDB-lite"/>
    </source>
</evidence>
<dbReference type="FunFam" id="1.10.8.60:FF:000001">
    <property type="entry name" value="ATP-dependent zinc metalloprotease FtsH"/>
    <property type="match status" value="1"/>
</dbReference>
<evidence type="ECO:0000256" key="12">
    <source>
        <dbReference type="ARBA" id="ARBA00023049"/>
    </source>
</evidence>
<dbReference type="GO" id="GO:0004176">
    <property type="term" value="F:ATP-dependent peptidase activity"/>
    <property type="evidence" value="ECO:0007669"/>
    <property type="project" value="InterPro"/>
</dbReference>
<comment type="caution">
    <text evidence="15">Lacks conserved residue(s) required for the propagation of feature annotation.</text>
</comment>
<evidence type="ECO:0000256" key="3">
    <source>
        <dbReference type="ARBA" id="ARBA00022475"/>
    </source>
</evidence>
<feature type="binding site" evidence="15">
    <location>
        <position position="429"/>
    </location>
    <ligand>
        <name>Zn(2+)</name>
        <dbReference type="ChEBI" id="CHEBI:29105"/>
        <note>catalytic</note>
    </ligand>
</feature>
<dbReference type="HAMAP" id="MF_01458">
    <property type="entry name" value="FtsH"/>
    <property type="match status" value="1"/>
</dbReference>
<dbReference type="PANTHER" id="PTHR23076">
    <property type="entry name" value="METALLOPROTEASE M41 FTSH"/>
    <property type="match status" value="1"/>
</dbReference>
<dbReference type="PANTHER" id="PTHR23076:SF97">
    <property type="entry name" value="ATP-DEPENDENT ZINC METALLOPROTEASE YME1L1"/>
    <property type="match status" value="1"/>
</dbReference>
<gene>
    <name evidence="15" type="primary">ftsH</name>
    <name evidence="20" type="ORF">COV85_03085</name>
</gene>
<evidence type="ECO:0000256" key="17">
    <source>
        <dbReference type="SAM" id="Coils"/>
    </source>
</evidence>
<dbReference type="Gene3D" id="3.40.50.300">
    <property type="entry name" value="P-loop containing nucleotide triphosphate hydrolases"/>
    <property type="match status" value="1"/>
</dbReference>
<feature type="binding site" evidence="15">
    <location>
        <position position="433"/>
    </location>
    <ligand>
        <name>Zn(2+)</name>
        <dbReference type="ChEBI" id="CHEBI:29105"/>
        <note>catalytic</note>
    </ligand>
</feature>
<keyword evidence="17" id="KW-0175">Coiled coil</keyword>
<dbReference type="InterPro" id="IPR037219">
    <property type="entry name" value="Peptidase_M41-like"/>
</dbReference>
<sequence length="633" mass="70747">MAKNLIKNIIYIIAIFFLIAVVFSPWMQTKEQPKTIGLTELVSQINQEKIGHIIVNGSDLEITAKDNSKEISRKEDESSLTDTLKNYGVDPQKLDQVQIEIQNDNSFKFWGTIIITTILPILIIGFFLWYMLRQAQRGANQAFLFTKSMARVIMPEDDKGIRKVTFKDVAGLKEAKEELMEIVEFLKSPQKFIKMGAKIPKGVLLIGPPGCGKTLLAKAVANEANVPFFNISGSEFIELFVGVGSARVRDLFRTAKKNAPCLVFVDELDAIGRHRGAGLGGGHDEREQTLNQILVEMDGFEPNSGVVVISATNRPDILDPALLRPGRFDRRVLLDLPDINDREQILRVHGQDKPMENNVDLRQIAERTPGFSGADLANLMNEAAILAARKNKKSIGQLELIDSIEKVLLGPERKSHILSLKEKEITAYHEAGHALVAHILPNVDPVRKISIIARGRAAGYTLKLPIEDKHLHSRSEFLEELSVLLAGFTSEKLVFNEITTGAANDLERASDLARQIVTQYGMSEKIGPITFGNREEMVFLGKEIATEKDYSEKVATEIDEEVSRLIHDAQRNAAKIITEKRNLLNKIAQRLIEKETIEKEEFEELMKEVGATKTKQTKSSKTRQTKAADQTPL</sequence>
<comment type="similarity">
    <text evidence="16">Belongs to the AAA ATPase family.</text>
</comment>
<evidence type="ECO:0000256" key="13">
    <source>
        <dbReference type="ARBA" id="ARBA00023136"/>
    </source>
</evidence>
<comment type="caution">
    <text evidence="20">The sequence shown here is derived from an EMBL/GenBank/DDBJ whole genome shotgun (WGS) entry which is preliminary data.</text>
</comment>
<comment type="subcellular location">
    <subcellularLocation>
        <location evidence="15">Cell membrane</location>
        <topology evidence="15">Multi-pass membrane protein</topology>
        <orientation evidence="15">Cytoplasmic side</orientation>
    </subcellularLocation>
    <subcellularLocation>
        <location evidence="1">Membrane</location>
    </subcellularLocation>
</comment>
<dbReference type="GO" id="GO:0016887">
    <property type="term" value="F:ATP hydrolysis activity"/>
    <property type="evidence" value="ECO:0007669"/>
    <property type="project" value="UniProtKB-UniRule"/>
</dbReference>
<comment type="subunit">
    <text evidence="15">Homohexamer.</text>
</comment>
<keyword evidence="3 15" id="KW-1003">Cell membrane</keyword>
<dbReference type="Pfam" id="PF06480">
    <property type="entry name" value="FtsH_ext"/>
    <property type="match status" value="1"/>
</dbReference>
<dbReference type="GO" id="GO:0051301">
    <property type="term" value="P:cell division"/>
    <property type="evidence" value="ECO:0007669"/>
    <property type="project" value="UniProtKB-KW"/>
</dbReference>
<feature type="coiled-coil region" evidence="17">
    <location>
        <begin position="566"/>
        <end position="608"/>
    </location>
</feature>
<organism evidence="20 21">
    <name type="scientific">Candidatus Portnoybacteria bacterium CG11_big_fil_rev_8_21_14_0_20_44_10</name>
    <dbReference type="NCBI Taxonomy" id="1974818"/>
    <lineage>
        <taxon>Bacteria</taxon>
        <taxon>Candidatus Portnoyibacteriota</taxon>
    </lineage>
</organism>
<evidence type="ECO:0000256" key="6">
    <source>
        <dbReference type="ARBA" id="ARBA00022723"/>
    </source>
</evidence>
<evidence type="ECO:0000256" key="9">
    <source>
        <dbReference type="ARBA" id="ARBA00022833"/>
    </source>
</evidence>
<evidence type="ECO:0000256" key="15">
    <source>
        <dbReference type="HAMAP-Rule" id="MF_01458"/>
    </source>
</evidence>
<evidence type="ECO:0000313" key="21">
    <source>
        <dbReference type="Proteomes" id="UP000231550"/>
    </source>
</evidence>
<dbReference type="SUPFAM" id="SSF52540">
    <property type="entry name" value="P-loop containing nucleoside triphosphate hydrolases"/>
    <property type="match status" value="1"/>
</dbReference>
<evidence type="ECO:0000256" key="7">
    <source>
        <dbReference type="ARBA" id="ARBA00022741"/>
    </source>
</evidence>
<dbReference type="SMART" id="SM00382">
    <property type="entry name" value="AAA"/>
    <property type="match status" value="1"/>
</dbReference>
<protein>
    <recommendedName>
        <fullName evidence="15">ATP-dependent zinc metalloprotease FtsH</fullName>
        <ecNumber evidence="15">3.4.24.-</ecNumber>
    </recommendedName>
</protein>
<dbReference type="Pfam" id="PF17862">
    <property type="entry name" value="AAA_lid_3"/>
    <property type="match status" value="1"/>
</dbReference>
<evidence type="ECO:0000256" key="4">
    <source>
        <dbReference type="ARBA" id="ARBA00022670"/>
    </source>
</evidence>
<dbReference type="AlphaFoldDB" id="A0A2H0KSL2"/>
<feature type="compositionally biased region" description="Basic residues" evidence="18">
    <location>
        <begin position="615"/>
        <end position="624"/>
    </location>
</feature>
<name>A0A2H0KSL2_9BACT</name>
<keyword evidence="6 15" id="KW-0479">Metal-binding</keyword>
<dbReference type="FunFam" id="3.40.50.300:FF:000001">
    <property type="entry name" value="ATP-dependent zinc metalloprotease FtsH"/>
    <property type="match status" value="1"/>
</dbReference>
<dbReference type="Proteomes" id="UP000231550">
    <property type="component" value="Unassembled WGS sequence"/>
</dbReference>
<dbReference type="GO" id="GO:0008270">
    <property type="term" value="F:zinc ion binding"/>
    <property type="evidence" value="ECO:0007669"/>
    <property type="project" value="UniProtKB-UniRule"/>
</dbReference>
<evidence type="ECO:0000256" key="1">
    <source>
        <dbReference type="ARBA" id="ARBA00004370"/>
    </source>
</evidence>
<dbReference type="InterPro" id="IPR000642">
    <property type="entry name" value="Peptidase_M41"/>
</dbReference>
<feature type="binding site" evidence="15">
    <location>
        <position position="505"/>
    </location>
    <ligand>
        <name>Zn(2+)</name>
        <dbReference type="ChEBI" id="CHEBI:29105"/>
        <note>catalytic</note>
    </ligand>
</feature>
<keyword evidence="8 15" id="KW-0378">Hydrolase</keyword>
<keyword evidence="13 15" id="KW-0472">Membrane</keyword>
<feature type="region of interest" description="Disordered" evidence="18">
    <location>
        <begin position="608"/>
        <end position="633"/>
    </location>
</feature>
<evidence type="ECO:0000313" key="20">
    <source>
        <dbReference type="EMBL" id="PIQ74265.1"/>
    </source>
</evidence>
<dbReference type="PROSITE" id="PS00674">
    <property type="entry name" value="AAA"/>
    <property type="match status" value="1"/>
</dbReference>
<dbReference type="InterPro" id="IPR011546">
    <property type="entry name" value="Pept_M41_FtsH_extracell"/>
</dbReference>
<dbReference type="EC" id="3.4.24.-" evidence="15"/>